<accession>A0A4U0V6A4</accession>
<dbReference type="AlphaFoldDB" id="A0A4U0V6A4"/>
<evidence type="ECO:0000259" key="2">
    <source>
        <dbReference type="Pfam" id="PF04194"/>
    </source>
</evidence>
<dbReference type="Pfam" id="PF04194">
    <property type="entry name" value="PDCD2_C"/>
    <property type="match status" value="1"/>
</dbReference>
<comment type="caution">
    <text evidence="3">The sequence shown here is derived from an EMBL/GenBank/DDBJ whole genome shotgun (WGS) entry which is preliminary data.</text>
</comment>
<reference evidence="3 4" key="1">
    <citation type="submission" date="2017-03" db="EMBL/GenBank/DDBJ databases">
        <title>Genomes of endolithic fungi from Antarctica.</title>
        <authorList>
            <person name="Coleine C."/>
            <person name="Masonjones S."/>
            <person name="Stajich J.E."/>
        </authorList>
    </citation>
    <scope>NUCLEOTIDE SEQUENCE [LARGE SCALE GENOMIC DNA]</scope>
    <source>
        <strain evidence="3 4">CCFEE 5311</strain>
    </source>
</reference>
<dbReference type="PANTHER" id="PTHR47524">
    <property type="entry name" value="20S RRNA ACCUMULATION PROTEIN 4"/>
    <property type="match status" value="1"/>
</dbReference>
<sequence>MADYDSDSSGGDNYIETNVLLGYASKEPTIDHVSQLGGHPTWLDAQTCPDGSLAKCKVCNGFLSLLLQLYADVPERFPGHERRLYIWACKLKACRRKSGSIRGFRSVRYTASAAFNAVKPALAEPVVTEPASAKPTVNLGETLFGVKSPVDAQTNPFALSKQPQGVDSNPFARLPTQVSSSVQRPSDTNSLSETFAQKARISNPSSSVQSEPVTTPYEKWPEESSFPDPYPAYHIDADKEYLEPDSQVVPSNARLDRSAADAEGSGSAAEDRAAFESSMDKTFQRFADRIAQNPEQVLRYEYSGQPLLYSRKDAVGKLLDPVQASSGGRVQVVSSHASSGGAPRMPRCENCGASRTFELQLTPHAITQLEIDEMGIDGMDWGTILLGVCSADCQKRSTKDGEVSYLEEWVGVQWEELAGKAP</sequence>
<evidence type="ECO:0000313" key="4">
    <source>
        <dbReference type="Proteomes" id="UP000310066"/>
    </source>
</evidence>
<dbReference type="STRING" id="329885.A0A4U0V6A4"/>
<dbReference type="EMBL" id="NAJP01000015">
    <property type="protein sequence ID" value="TKA44298.1"/>
    <property type="molecule type" value="Genomic_DNA"/>
</dbReference>
<dbReference type="InterPro" id="IPR007320">
    <property type="entry name" value="PDCD2_C"/>
</dbReference>
<dbReference type="GO" id="GO:0030490">
    <property type="term" value="P:maturation of SSU-rRNA"/>
    <property type="evidence" value="ECO:0007669"/>
    <property type="project" value="TreeGrafter"/>
</dbReference>
<feature type="compositionally biased region" description="Polar residues" evidence="1">
    <location>
        <begin position="176"/>
        <end position="213"/>
    </location>
</feature>
<dbReference type="GO" id="GO:0005737">
    <property type="term" value="C:cytoplasm"/>
    <property type="evidence" value="ECO:0007669"/>
    <property type="project" value="InterPro"/>
</dbReference>
<evidence type="ECO:0000313" key="3">
    <source>
        <dbReference type="EMBL" id="TKA44298.1"/>
    </source>
</evidence>
<dbReference type="PANTHER" id="PTHR47524:SF1">
    <property type="entry name" value="20S RRNA ACCUMULATION PROTEIN 4"/>
    <property type="match status" value="1"/>
</dbReference>
<organism evidence="3 4">
    <name type="scientific">Friedmanniomyces endolithicus</name>
    <dbReference type="NCBI Taxonomy" id="329885"/>
    <lineage>
        <taxon>Eukaryota</taxon>
        <taxon>Fungi</taxon>
        <taxon>Dikarya</taxon>
        <taxon>Ascomycota</taxon>
        <taxon>Pezizomycotina</taxon>
        <taxon>Dothideomycetes</taxon>
        <taxon>Dothideomycetidae</taxon>
        <taxon>Mycosphaerellales</taxon>
        <taxon>Teratosphaeriaceae</taxon>
        <taxon>Friedmanniomyces</taxon>
    </lineage>
</organism>
<proteinExistence type="predicted"/>
<feature type="region of interest" description="Disordered" evidence="1">
    <location>
        <begin position="155"/>
        <end position="226"/>
    </location>
</feature>
<gene>
    <name evidence="3" type="ORF">B0A54_05041</name>
</gene>
<feature type="domain" description="Programmed cell death protein 2 C-terminal" evidence="2">
    <location>
        <begin position="280"/>
        <end position="414"/>
    </location>
</feature>
<protein>
    <recommendedName>
        <fullName evidence="2">Programmed cell death protein 2 C-terminal domain-containing protein</fullName>
    </recommendedName>
</protein>
<name>A0A4U0V6A4_9PEZI</name>
<dbReference type="OrthoDB" id="443682at2759"/>
<feature type="compositionally biased region" description="Polar residues" evidence="1">
    <location>
        <begin position="155"/>
        <end position="167"/>
    </location>
</feature>
<dbReference type="Proteomes" id="UP000310066">
    <property type="component" value="Unassembled WGS sequence"/>
</dbReference>
<evidence type="ECO:0000256" key="1">
    <source>
        <dbReference type="SAM" id="MobiDB-lite"/>
    </source>
</evidence>